<accession>A0ABP2U8M9</accession>
<comment type="subunit">
    <text evidence="8">Associates with the 50S ribosomal subunit.</text>
</comment>
<feature type="binding site" evidence="8">
    <location>
        <begin position="192"/>
        <end position="199"/>
    </location>
    <ligand>
        <name>GTP</name>
        <dbReference type="ChEBI" id="CHEBI:37565"/>
        <label>2</label>
    </ligand>
</feature>
<evidence type="ECO:0000256" key="5">
    <source>
        <dbReference type="ARBA" id="ARBA00022741"/>
    </source>
</evidence>
<dbReference type="PANTHER" id="PTHR43834:SF6">
    <property type="entry name" value="GTPASE DER"/>
    <property type="match status" value="1"/>
</dbReference>
<dbReference type="EMBL" id="APPV01000006">
    <property type="protein sequence ID" value="ENV61133.1"/>
    <property type="molecule type" value="Genomic_DNA"/>
</dbReference>
<dbReference type="InterPro" id="IPR006073">
    <property type="entry name" value="GTP-bd"/>
</dbReference>
<feature type="binding site" evidence="8">
    <location>
        <begin position="304"/>
        <end position="307"/>
    </location>
    <ligand>
        <name>GTP</name>
        <dbReference type="ChEBI" id="CHEBI:37565"/>
        <label>2</label>
    </ligand>
</feature>
<comment type="function">
    <text evidence="8 10">GTPase that plays an essential role in the late steps of ribosome biogenesis.</text>
</comment>
<evidence type="ECO:0000313" key="13">
    <source>
        <dbReference type="Proteomes" id="UP000018433"/>
    </source>
</evidence>
<feature type="binding site" evidence="8">
    <location>
        <begin position="239"/>
        <end position="243"/>
    </location>
    <ligand>
        <name>GTP</name>
        <dbReference type="ChEBI" id="CHEBI:37565"/>
        <label>2</label>
    </ligand>
</feature>
<evidence type="ECO:0000256" key="7">
    <source>
        <dbReference type="ARBA" id="ARBA00032345"/>
    </source>
</evidence>
<dbReference type="InterPro" id="IPR015946">
    <property type="entry name" value="KH_dom-like_a/b"/>
</dbReference>
<dbReference type="CDD" id="cd01895">
    <property type="entry name" value="EngA2"/>
    <property type="match status" value="1"/>
</dbReference>
<dbReference type="Gene3D" id="3.40.50.300">
    <property type="entry name" value="P-loop containing nucleotide triphosphate hydrolases"/>
    <property type="match status" value="2"/>
</dbReference>
<dbReference type="InterPro" id="IPR027417">
    <property type="entry name" value="P-loop_NTPase"/>
</dbReference>
<dbReference type="SUPFAM" id="SSF52540">
    <property type="entry name" value="P-loop containing nucleoside triphosphate hydrolases"/>
    <property type="match status" value="2"/>
</dbReference>
<name>A0ABP2U8M9_9GAMM</name>
<dbReference type="Proteomes" id="UP000018433">
    <property type="component" value="Unassembled WGS sequence"/>
</dbReference>
<comment type="similarity">
    <text evidence="1 8 9 10">Belongs to the TRAFAC class TrmE-Era-EngA-EngB-Septin-like GTPase superfamily. EngA (Der) GTPase family.</text>
</comment>
<dbReference type="PROSITE" id="PS51712">
    <property type="entry name" value="G_ENGA"/>
    <property type="match status" value="2"/>
</dbReference>
<proteinExistence type="inferred from homology"/>
<keyword evidence="5 8" id="KW-0547">Nucleotide-binding</keyword>
<organism evidence="12 13">
    <name type="scientific">Acinetobacter soli NIPH 2899</name>
    <dbReference type="NCBI Taxonomy" id="1217677"/>
    <lineage>
        <taxon>Bacteria</taxon>
        <taxon>Pseudomonadati</taxon>
        <taxon>Pseudomonadota</taxon>
        <taxon>Gammaproteobacteria</taxon>
        <taxon>Moraxellales</taxon>
        <taxon>Moraxellaceae</taxon>
        <taxon>Acinetobacter</taxon>
    </lineage>
</organism>
<evidence type="ECO:0000256" key="8">
    <source>
        <dbReference type="HAMAP-Rule" id="MF_00195"/>
    </source>
</evidence>
<evidence type="ECO:0000256" key="10">
    <source>
        <dbReference type="RuleBase" id="RU004481"/>
    </source>
</evidence>
<reference evidence="12 13" key="1">
    <citation type="submission" date="2013-02" db="EMBL/GenBank/DDBJ databases">
        <title>The Genome Sequence of Acinetobacter soli NIPH 2899.</title>
        <authorList>
            <consortium name="The Broad Institute Genome Sequencing Platform"/>
            <consortium name="The Broad Institute Genome Sequencing Center for Infectious Disease"/>
            <person name="Cerqueira G."/>
            <person name="Feldgarden M."/>
            <person name="Courvalin P."/>
            <person name="Perichon B."/>
            <person name="Grillot-Courvalin C."/>
            <person name="Clermont D."/>
            <person name="Rocha E."/>
            <person name="Yoon E.-J."/>
            <person name="Nemec A."/>
            <person name="Walker B."/>
            <person name="Young S.K."/>
            <person name="Zeng Q."/>
            <person name="Gargeya S."/>
            <person name="Fitzgerald M."/>
            <person name="Haas B."/>
            <person name="Abouelleil A."/>
            <person name="Alvarado L."/>
            <person name="Arachchi H.M."/>
            <person name="Berlin A.M."/>
            <person name="Chapman S.B."/>
            <person name="Dewar J."/>
            <person name="Goldberg J."/>
            <person name="Griggs A."/>
            <person name="Gujja S."/>
            <person name="Hansen M."/>
            <person name="Howarth C."/>
            <person name="Imamovic A."/>
            <person name="Larimer J."/>
            <person name="McCowan C."/>
            <person name="Murphy C."/>
            <person name="Neiman D."/>
            <person name="Pearson M."/>
            <person name="Priest M."/>
            <person name="Roberts A."/>
            <person name="Saif S."/>
            <person name="Shea T."/>
            <person name="Sisk P."/>
            <person name="Sykes S."/>
            <person name="Wortman J."/>
            <person name="Nusbaum C."/>
            <person name="Birren B."/>
        </authorList>
    </citation>
    <scope>NUCLEOTIDE SEQUENCE [LARGE SCALE GENOMIC DNA]</scope>
    <source>
        <strain evidence="12 13">NIPH 2899</strain>
    </source>
</reference>
<dbReference type="PIRSF" id="PIRSF006485">
    <property type="entry name" value="GTP-binding_EngA"/>
    <property type="match status" value="1"/>
</dbReference>
<keyword evidence="13" id="KW-1185">Reference proteome</keyword>
<keyword evidence="3 8" id="KW-0690">Ribosome biogenesis</keyword>
<feature type="binding site" evidence="8">
    <location>
        <begin position="18"/>
        <end position="25"/>
    </location>
    <ligand>
        <name>GTP</name>
        <dbReference type="ChEBI" id="CHEBI:37565"/>
        <label>1</label>
    </ligand>
</feature>
<evidence type="ECO:0000256" key="4">
    <source>
        <dbReference type="ARBA" id="ARBA00022737"/>
    </source>
</evidence>
<dbReference type="Pfam" id="PF14714">
    <property type="entry name" value="KH_dom-like"/>
    <property type="match status" value="1"/>
</dbReference>
<dbReference type="CDD" id="cd01894">
    <property type="entry name" value="EngA1"/>
    <property type="match status" value="1"/>
</dbReference>
<feature type="domain" description="EngA-type G" evidence="11">
    <location>
        <begin position="12"/>
        <end position="175"/>
    </location>
</feature>
<comment type="caution">
    <text evidence="12">The sequence shown here is derived from an EMBL/GenBank/DDBJ whole genome shotgun (WGS) entry which is preliminary data.</text>
</comment>
<gene>
    <name evidence="8" type="primary">der</name>
    <name evidence="12" type="ORF">F950_00388</name>
</gene>
<dbReference type="InterPro" id="IPR031166">
    <property type="entry name" value="G_ENGA"/>
</dbReference>
<evidence type="ECO:0000256" key="1">
    <source>
        <dbReference type="ARBA" id="ARBA00008279"/>
    </source>
</evidence>
<dbReference type="InterPro" id="IPR016484">
    <property type="entry name" value="GTPase_Der"/>
</dbReference>
<dbReference type="InterPro" id="IPR032859">
    <property type="entry name" value="KH_dom-like"/>
</dbReference>
<dbReference type="PRINTS" id="PR00326">
    <property type="entry name" value="GTP1OBG"/>
</dbReference>
<dbReference type="NCBIfam" id="TIGR00231">
    <property type="entry name" value="small_GTP"/>
    <property type="match status" value="2"/>
</dbReference>
<feature type="domain" description="EngA-type G" evidence="11">
    <location>
        <begin position="186"/>
        <end position="359"/>
    </location>
</feature>
<evidence type="ECO:0000259" key="11">
    <source>
        <dbReference type="PROSITE" id="PS51712"/>
    </source>
</evidence>
<sequence>MADLEKGYSMKPVIALIGRPNVGKSTLFNQITKSRDALVADFAGLTRDRKYGDAVYQNKSFIVVDTGGIGEGEAGIDAYMAEQSKTAIHEADIIIFVVDARAGLLASDEQIAREIRSLGKKVYLVANKVDGVHAEAAVVEFYKLGFGEPLHVAASHGRGVAQMLEDVLVDVPEDENPEEHDKATGLRLAIIGRPNVGKSTLVNRLLGEERVVAFDQPGTTRDSIYIPFERDGRQYTLIDTAGVRRKGKVDEMIEKFSVVKTLQAMKDAHVVVVVVDAREGIVEQDLHLIGYALEAGRAMVIAINKWDNMTEYDRKQCKLDVERRFDFIPWAKIHLISALHGTGVGELYPSIHRAYESANLKVSPAKLTQILNDATEAHQPPMVSGRRIKMRYAHMGGQNPPTIVIHGNKVDKTPADYRRYLENVFRKVYKLEGTPVRIDFKTSENPFEGRKSQVDERVAARRRRYVQKFKKAEKKFKR</sequence>
<dbReference type="Pfam" id="PF01926">
    <property type="entry name" value="MMR_HSR1"/>
    <property type="match status" value="2"/>
</dbReference>
<dbReference type="InterPro" id="IPR005225">
    <property type="entry name" value="Small_GTP-bd"/>
</dbReference>
<dbReference type="Gene3D" id="3.30.300.20">
    <property type="match status" value="1"/>
</dbReference>
<evidence type="ECO:0000313" key="12">
    <source>
        <dbReference type="EMBL" id="ENV61133.1"/>
    </source>
</evidence>
<keyword evidence="4 10" id="KW-0677">Repeat</keyword>
<protein>
    <recommendedName>
        <fullName evidence="2 8">GTPase Der</fullName>
    </recommendedName>
    <alternativeName>
        <fullName evidence="7 8">GTP-binding protein EngA</fullName>
    </alternativeName>
</protein>
<evidence type="ECO:0000256" key="6">
    <source>
        <dbReference type="ARBA" id="ARBA00023134"/>
    </source>
</evidence>
<evidence type="ECO:0000256" key="9">
    <source>
        <dbReference type="PROSITE-ProRule" id="PRU01049"/>
    </source>
</evidence>
<evidence type="ECO:0000256" key="3">
    <source>
        <dbReference type="ARBA" id="ARBA00022517"/>
    </source>
</evidence>
<evidence type="ECO:0000256" key="2">
    <source>
        <dbReference type="ARBA" id="ARBA00020953"/>
    </source>
</evidence>
<dbReference type="PANTHER" id="PTHR43834">
    <property type="entry name" value="GTPASE DER"/>
    <property type="match status" value="1"/>
</dbReference>
<keyword evidence="6 8" id="KW-0342">GTP-binding</keyword>
<feature type="binding site" evidence="8">
    <location>
        <begin position="127"/>
        <end position="130"/>
    </location>
    <ligand>
        <name>GTP</name>
        <dbReference type="ChEBI" id="CHEBI:37565"/>
        <label>1</label>
    </ligand>
</feature>
<dbReference type="HAMAP" id="MF_00195">
    <property type="entry name" value="GTPase_Der"/>
    <property type="match status" value="1"/>
</dbReference>
<dbReference type="NCBIfam" id="TIGR03594">
    <property type="entry name" value="GTPase_EngA"/>
    <property type="match status" value="1"/>
</dbReference>
<feature type="binding site" evidence="8">
    <location>
        <begin position="65"/>
        <end position="69"/>
    </location>
    <ligand>
        <name>GTP</name>
        <dbReference type="ChEBI" id="CHEBI:37565"/>
        <label>1</label>
    </ligand>
</feature>